<evidence type="ECO:0000313" key="1">
    <source>
        <dbReference type="EMBL" id="CAH9144192.1"/>
    </source>
</evidence>
<gene>
    <name evidence="1" type="ORF">CEPIT_LOCUS41257</name>
</gene>
<sequence length="117" mass="13698">MEFFNSVFGRVLRVTSQNLHHIVENRLQPNTEGAGVQNMRLFGDIITVPLVCDMKSSELNSFFILTNPRELHFDENICWSTGKPEQENNHYVLHMTVYLFLKRIWLNRVVDSFVQKG</sequence>
<dbReference type="Proteomes" id="UP001152523">
    <property type="component" value="Unassembled WGS sequence"/>
</dbReference>
<name>A0AAV0G997_9ASTE</name>
<accession>A0AAV0G997</accession>
<dbReference type="EMBL" id="CAMAPF010001061">
    <property type="protein sequence ID" value="CAH9144192.1"/>
    <property type="molecule type" value="Genomic_DNA"/>
</dbReference>
<evidence type="ECO:0000313" key="2">
    <source>
        <dbReference type="Proteomes" id="UP001152523"/>
    </source>
</evidence>
<proteinExistence type="predicted"/>
<comment type="caution">
    <text evidence="1">The sequence shown here is derived from an EMBL/GenBank/DDBJ whole genome shotgun (WGS) entry which is preliminary data.</text>
</comment>
<keyword evidence="2" id="KW-1185">Reference proteome</keyword>
<reference evidence="1" key="1">
    <citation type="submission" date="2022-07" db="EMBL/GenBank/DDBJ databases">
        <authorList>
            <person name="Macas J."/>
            <person name="Novak P."/>
            <person name="Neumann P."/>
        </authorList>
    </citation>
    <scope>NUCLEOTIDE SEQUENCE</scope>
</reference>
<organism evidence="1 2">
    <name type="scientific">Cuscuta epithymum</name>
    <dbReference type="NCBI Taxonomy" id="186058"/>
    <lineage>
        <taxon>Eukaryota</taxon>
        <taxon>Viridiplantae</taxon>
        <taxon>Streptophyta</taxon>
        <taxon>Embryophyta</taxon>
        <taxon>Tracheophyta</taxon>
        <taxon>Spermatophyta</taxon>
        <taxon>Magnoliopsida</taxon>
        <taxon>eudicotyledons</taxon>
        <taxon>Gunneridae</taxon>
        <taxon>Pentapetalae</taxon>
        <taxon>asterids</taxon>
        <taxon>lamiids</taxon>
        <taxon>Solanales</taxon>
        <taxon>Convolvulaceae</taxon>
        <taxon>Cuscuteae</taxon>
        <taxon>Cuscuta</taxon>
        <taxon>Cuscuta subgen. Cuscuta</taxon>
    </lineage>
</organism>
<protein>
    <submittedName>
        <fullName evidence="1">Uncharacterized protein</fullName>
    </submittedName>
</protein>
<dbReference type="AlphaFoldDB" id="A0AAV0G997"/>